<evidence type="ECO:0000256" key="1">
    <source>
        <dbReference type="PROSITE-ProRule" id="PRU01077"/>
    </source>
</evidence>
<reference evidence="5" key="3">
    <citation type="submission" date="2020-10" db="EMBL/GenBank/DDBJ databases">
        <authorList>
            <person name="Sedaghatjoo S."/>
        </authorList>
    </citation>
    <scope>NUCLEOTIDE SEQUENCE</scope>
    <source>
        <strain evidence="5">AZH3</strain>
    </source>
</reference>
<evidence type="ECO:0000313" key="6">
    <source>
        <dbReference type="EMBL" id="KAE8262850.1"/>
    </source>
</evidence>
<dbReference type="EMBL" id="CAJHJG010005802">
    <property type="protein sequence ID" value="CAD6952690.1"/>
    <property type="molecule type" value="Genomic_DNA"/>
</dbReference>
<sequence>MTTPSQLSIALPPQFQTSFWSAPDYRRGAQHLYSRLQTGIDENHNVIQIIQHRADAEFAHADNLATQAARTPYPAPPLFKNALTYQFTNKHNTDYDYDDAEDSPSTPSAAPIQPRGESNLNISQAIRAIEAESLLTQANAHAKVANHLQRLVLQPFRKWSAEHRDRVSSSWNHVDASIQRFERQHTETDKLRTTYENKCRTADEAEDDARFAPSFTPTPDSGLSTFPSTHNTSITTADSSSTAAAASGDDTASAVKTRPLDKDRIKRRETLRQQFGFRARSPGFQPGDDDLSIDRDPANSTRAEVGEGEFAGITVPTATPDASSSTKLSSGAAGRRSFGSQRPSASEQSPSAADLDDVALGSLSPGSSSLKRSATLSSYLSSAVGRISGEGGLAASVKGLVGGLAEPRHIRARRDAESAERAYADAVISLDRTRCVVEEILFEHFVLLQRFETDRLKAVKAVLMSYHASFTQLVPTLAASLDRIASFQETIVPEADLQRLIADGRTGPYKPVAQVFHPYYHDDRSVLAGEGSGGFGMNLDAYTRAEALAREDASSTTTPGSSLVKPKSGGAHSRSPSLVGPNKGMPAVPLVLGSLLSALERAYADPKRWPQPPKQPDGEGAMSSESALLLASAEKRKSWIYEVPLSAIHRLRDILVEPHLLRAIAGLSEDESFDHSFHADGANGNGASGGSSPRPAISPSNLDLDRYDPPVLASTLKVWALELEQSLVPSDLWDSAAAIYEAAAGQERDARAKKEAAAAAASGSASKEGEEAEGENEENAKTPTAESAAAGAGGLEKGKGRASSGGLVGPNGVVVPEPLDAEVQAKIRADVIQDLTALLSKVPKIHLACLDAVVGHLHRMVKDTTTNEPELIYLNKLGLSLGRAVLRPKVETAVTLNAKHPTLLTMDLIQNYESIFPSLLARKARESELSAAHRAMPVRKRTKPVDQRLSRSQMLAAQAAQNQNGMPVLPSSGGGNAAANAASNVVTGARRLGQRIVTNVENAMGTSSQSPISTSPESARKRLAAAGEEEEEGVPPTPIASRVLQGARADTLKGSTGSAATAPAPAPSTPVHASASAGSNSATAPLSNVARLSRQFGGGGSGGNSPVLPTSGTLPTLSGAAAVGGAGGVRGPRPAGARSARPSGASASGSESAPAPASVSKRAVDRESKDLAPSTQLGEDLKRTRRRSWSRTVDSSDALAAADDDDE</sequence>
<proteinExistence type="predicted"/>
<evidence type="ECO:0008006" key="9">
    <source>
        <dbReference type="Google" id="ProtNLM"/>
    </source>
</evidence>
<feature type="region of interest" description="Disordered" evidence="2">
    <location>
        <begin position="202"/>
        <end position="358"/>
    </location>
</feature>
<dbReference type="EMBL" id="LWDD02000195">
    <property type="protein sequence ID" value="KAE8262850.1"/>
    <property type="molecule type" value="Genomic_DNA"/>
</dbReference>
<dbReference type="PANTHER" id="PTHR23065:SF17">
    <property type="entry name" value="RHO-GTPASE-ACTIVATING PROTEIN RGD2"/>
    <property type="match status" value="1"/>
</dbReference>
<feature type="compositionally biased region" description="Polar residues" evidence="2">
    <location>
        <begin position="316"/>
        <end position="328"/>
    </location>
</feature>
<evidence type="ECO:0000313" key="7">
    <source>
        <dbReference type="Proteomes" id="UP000077671"/>
    </source>
</evidence>
<feature type="compositionally biased region" description="Low complexity" evidence="2">
    <location>
        <begin position="1055"/>
        <end position="1084"/>
    </location>
</feature>
<feature type="compositionally biased region" description="Low complexity" evidence="2">
    <location>
        <begin position="1006"/>
        <end position="1017"/>
    </location>
</feature>
<evidence type="ECO:0000259" key="4">
    <source>
        <dbReference type="PROSITE" id="PS51741"/>
    </source>
</evidence>
<feature type="compositionally biased region" description="Low complexity" evidence="2">
    <location>
        <begin position="1131"/>
        <end position="1160"/>
    </location>
</feature>
<keyword evidence="8" id="KW-1185">Reference proteome</keyword>
<dbReference type="GO" id="GO:0005886">
    <property type="term" value="C:plasma membrane"/>
    <property type="evidence" value="ECO:0007669"/>
    <property type="project" value="TreeGrafter"/>
</dbReference>
<dbReference type="InterPro" id="IPR031160">
    <property type="entry name" value="F_BAR_dom"/>
</dbReference>
<feature type="compositionally biased region" description="Basic and acidic residues" evidence="2">
    <location>
        <begin position="258"/>
        <end position="271"/>
    </location>
</feature>
<feature type="domain" description="Rho-GAP" evidence="3">
    <location>
        <begin position="643"/>
        <end position="916"/>
    </location>
</feature>
<dbReference type="PROSITE" id="PS51741">
    <property type="entry name" value="F_BAR"/>
    <property type="match status" value="1"/>
</dbReference>
<feature type="compositionally biased region" description="Polar residues" evidence="2">
    <location>
        <begin position="215"/>
        <end position="231"/>
    </location>
</feature>
<dbReference type="Proteomes" id="UP000836402">
    <property type="component" value="Unassembled WGS sequence"/>
</dbReference>
<evidence type="ECO:0000313" key="5">
    <source>
        <dbReference type="EMBL" id="CAD6952690.1"/>
    </source>
</evidence>
<organism evidence="6 7">
    <name type="scientific">Tilletia caries</name>
    <name type="common">wheat bunt fungus</name>
    <dbReference type="NCBI Taxonomy" id="13290"/>
    <lineage>
        <taxon>Eukaryota</taxon>
        <taxon>Fungi</taxon>
        <taxon>Dikarya</taxon>
        <taxon>Basidiomycota</taxon>
        <taxon>Ustilaginomycotina</taxon>
        <taxon>Exobasidiomycetes</taxon>
        <taxon>Tilletiales</taxon>
        <taxon>Tilletiaceae</taxon>
        <taxon>Tilletia</taxon>
    </lineage>
</organism>
<accession>A0A177V8G6</accession>
<feature type="compositionally biased region" description="Low complexity" evidence="2">
    <location>
        <begin position="757"/>
        <end position="766"/>
    </location>
</feature>
<feature type="region of interest" description="Disordered" evidence="2">
    <location>
        <begin position="93"/>
        <end position="117"/>
    </location>
</feature>
<dbReference type="GO" id="GO:0000935">
    <property type="term" value="C:division septum"/>
    <property type="evidence" value="ECO:0007669"/>
    <property type="project" value="TreeGrafter"/>
</dbReference>
<feature type="region of interest" description="Disordered" evidence="2">
    <location>
        <begin position="751"/>
        <end position="813"/>
    </location>
</feature>
<dbReference type="InterPro" id="IPR008936">
    <property type="entry name" value="Rho_GTPase_activation_prot"/>
</dbReference>
<dbReference type="GO" id="GO:0005096">
    <property type="term" value="F:GTPase activator activity"/>
    <property type="evidence" value="ECO:0007669"/>
    <property type="project" value="TreeGrafter"/>
</dbReference>
<keyword evidence="1" id="KW-0175">Coiled coil</keyword>
<name>A0A177V8G6_9BASI</name>
<feature type="compositionally biased region" description="Polar residues" evidence="2">
    <location>
        <begin position="341"/>
        <end position="351"/>
    </location>
</feature>
<dbReference type="InterPro" id="IPR027267">
    <property type="entry name" value="AH/BAR_dom_sf"/>
</dbReference>
<dbReference type="InterPro" id="IPR000198">
    <property type="entry name" value="RhoGAP_dom"/>
</dbReference>
<dbReference type="GO" id="GO:0005737">
    <property type="term" value="C:cytoplasm"/>
    <property type="evidence" value="ECO:0007669"/>
    <property type="project" value="TreeGrafter"/>
</dbReference>
<feature type="compositionally biased region" description="Low complexity" evidence="2">
    <location>
        <begin position="329"/>
        <end position="340"/>
    </location>
</feature>
<protein>
    <recommendedName>
        <fullName evidence="9">Rho-GAP domain-containing protein</fullName>
    </recommendedName>
</protein>
<dbReference type="PROSITE" id="PS50238">
    <property type="entry name" value="RHOGAP"/>
    <property type="match status" value="1"/>
</dbReference>
<dbReference type="SUPFAM" id="SSF103657">
    <property type="entry name" value="BAR/IMD domain-like"/>
    <property type="match status" value="1"/>
</dbReference>
<evidence type="ECO:0000313" key="8">
    <source>
        <dbReference type="Proteomes" id="UP000836402"/>
    </source>
</evidence>
<feature type="compositionally biased region" description="Polar residues" evidence="2">
    <location>
        <begin position="1107"/>
        <end position="1116"/>
    </location>
</feature>
<comment type="caution">
    <text evidence="6">The sequence shown here is derived from an EMBL/GenBank/DDBJ whole genome shotgun (WGS) entry which is preliminary data.</text>
</comment>
<evidence type="ECO:0000259" key="3">
    <source>
        <dbReference type="PROSITE" id="PS50238"/>
    </source>
</evidence>
<feature type="domain" description="F-BAR" evidence="4">
    <location>
        <begin position="13"/>
        <end position="496"/>
    </location>
</feature>
<dbReference type="Proteomes" id="UP000077671">
    <property type="component" value="Unassembled WGS sequence"/>
</dbReference>
<feature type="compositionally biased region" description="Low complexity" evidence="2">
    <location>
        <begin position="232"/>
        <end position="254"/>
    </location>
</feature>
<dbReference type="PANTHER" id="PTHR23065">
    <property type="entry name" value="PROLINE-SERINE-THREONINE PHOSPHATASE INTERACTING PROTEIN 1"/>
    <property type="match status" value="1"/>
</dbReference>
<evidence type="ECO:0000256" key="2">
    <source>
        <dbReference type="SAM" id="MobiDB-lite"/>
    </source>
</evidence>
<dbReference type="Gene3D" id="1.10.555.10">
    <property type="entry name" value="Rho GTPase activation protein"/>
    <property type="match status" value="1"/>
</dbReference>
<feature type="compositionally biased region" description="Low complexity" evidence="2">
    <location>
        <begin position="690"/>
        <end position="700"/>
    </location>
</feature>
<feature type="region of interest" description="Disordered" evidence="2">
    <location>
        <begin position="676"/>
        <end position="705"/>
    </location>
</feature>
<feature type="region of interest" description="Disordered" evidence="2">
    <location>
        <begin position="1000"/>
        <end position="1040"/>
    </location>
</feature>
<dbReference type="Gene3D" id="1.20.1270.60">
    <property type="entry name" value="Arfaptin homology (AH) domain/BAR domain"/>
    <property type="match status" value="2"/>
</dbReference>
<dbReference type="GO" id="GO:0007264">
    <property type="term" value="P:small GTPase-mediated signal transduction"/>
    <property type="evidence" value="ECO:0007669"/>
    <property type="project" value="TreeGrafter"/>
</dbReference>
<feature type="region of interest" description="Disordered" evidence="2">
    <location>
        <begin position="1052"/>
        <end position="1207"/>
    </location>
</feature>
<dbReference type="SUPFAM" id="SSF48350">
    <property type="entry name" value="GTPase activation domain, GAP"/>
    <property type="match status" value="1"/>
</dbReference>
<reference evidence="6" key="2">
    <citation type="journal article" date="2019" name="IMA Fungus">
        <title>Genome sequencing and comparison of five Tilletia species to identify candidate genes for the detection of regulated species infecting wheat.</title>
        <authorList>
            <person name="Nguyen H.D.T."/>
            <person name="Sultana T."/>
            <person name="Kesanakurti P."/>
            <person name="Hambleton S."/>
        </authorList>
    </citation>
    <scope>NUCLEOTIDE SEQUENCE</scope>
    <source>
        <strain evidence="6">DAOMC 238032</strain>
    </source>
</reference>
<feature type="region of interest" description="Disordered" evidence="2">
    <location>
        <begin position="550"/>
        <end position="583"/>
    </location>
</feature>
<gene>
    <name evidence="6" type="ORF">A4X03_0g2132</name>
    <name evidence="5" type="ORF">JKIAZH3_G3727</name>
</gene>
<dbReference type="GO" id="GO:0007010">
    <property type="term" value="P:cytoskeleton organization"/>
    <property type="evidence" value="ECO:0007669"/>
    <property type="project" value="TreeGrafter"/>
</dbReference>
<reference evidence="6" key="1">
    <citation type="submission" date="2016-04" db="EMBL/GenBank/DDBJ databases">
        <authorList>
            <person name="Nguyen H.D."/>
            <person name="Kesanakurti P."/>
            <person name="Cullis J."/>
            <person name="Levesque C.A."/>
            <person name="Hambleton S."/>
        </authorList>
    </citation>
    <scope>NUCLEOTIDE SEQUENCE</scope>
    <source>
        <strain evidence="6">DAOMC 238032</strain>
    </source>
</reference>
<dbReference type="AlphaFoldDB" id="A0A177V8G6"/>